<proteinExistence type="predicted"/>
<reference evidence="1" key="2">
    <citation type="submission" date="2022-08" db="EMBL/GenBank/DDBJ databases">
        <authorList>
            <person name="Poehlein A."/>
            <person name="Guzman J."/>
            <person name="Daniel R."/>
            <person name="Vilcinskas A."/>
        </authorList>
    </citation>
    <scope>NUCLEOTIDE SEQUENCE</scope>
    <source>
        <strain evidence="1">G314FT</strain>
    </source>
</reference>
<dbReference type="RefSeq" id="WP_257700175.1">
    <property type="nucleotide sequence ID" value="NZ_CP102451.1"/>
</dbReference>
<dbReference type="Proteomes" id="UP001058273">
    <property type="component" value="Chromosome"/>
</dbReference>
<evidence type="ECO:0000313" key="1">
    <source>
        <dbReference type="EMBL" id="UUV99374.1"/>
    </source>
</evidence>
<sequence>MYELKININNCSKLLKKTKKTKIKTLLNELLKRGTEPEEYDKNEKNRRKILKELAVELDKEIVKYNEENIIFEILDMNDNEIIFTYGDSSKKVFLSNLSELWETESSLNYAYRVLDWVEEVESISNKPIYMANKNEVTDIIPVVFNDTSYYGMRFRVKVFMEIQLFLEEFIKVELNSLGWEIYFKSDRFRNIFLVDEPITKEELLKLFNISKNAQNGIIPLLIFEGLTFSRIEEKDEIRYLKELNIKNNEIKIEKEDNNSRIIHIDNEIRHAISNVIHEKYILQNRFGHEDIKMLNKSEYLLKVAKNNGTNNNILTYRGAYSRLSHCFDTYQINISHKTINPKIIKLSGQYHYINKYISEGFTQQEAMRRTLKRFGEWVFLKDVKKEPSHMSNRQKMNRLKKKWEVYNNSMSLS</sequence>
<organism evidence="1 2">
    <name type="scientific">Vagococcus luciliae</name>
    <dbReference type="NCBI Taxonomy" id="2920380"/>
    <lineage>
        <taxon>Bacteria</taxon>
        <taxon>Bacillati</taxon>
        <taxon>Bacillota</taxon>
        <taxon>Bacilli</taxon>
        <taxon>Lactobacillales</taxon>
        <taxon>Enterococcaceae</taxon>
        <taxon>Vagococcus</taxon>
    </lineage>
</organism>
<dbReference type="EMBL" id="CP102451">
    <property type="protein sequence ID" value="UUV99374.1"/>
    <property type="molecule type" value="Genomic_DNA"/>
</dbReference>
<evidence type="ECO:0008006" key="3">
    <source>
        <dbReference type="Google" id="ProtNLM"/>
    </source>
</evidence>
<name>A0ABY5P0C7_9ENTE</name>
<evidence type="ECO:0000313" key="2">
    <source>
        <dbReference type="Proteomes" id="UP001058273"/>
    </source>
</evidence>
<accession>A0ABY5P0C7</accession>
<gene>
    <name evidence="1" type="ORF">G314FT_15350</name>
</gene>
<keyword evidence="2" id="KW-1185">Reference proteome</keyword>
<reference evidence="1" key="1">
    <citation type="submission" date="2022-08" db="EMBL/GenBank/DDBJ databases">
        <title>Genome sequence of Vagococcus luciliae DSM 112651.</title>
        <authorList>
            <person name="Juan G."/>
            <person name="Anja P."/>
            <person name="Rolf D."/>
            <person name="Kampfer P."/>
            <person name="Vilcinskas A."/>
        </authorList>
    </citation>
    <scope>NUCLEOTIDE SEQUENCE</scope>
    <source>
        <strain evidence="1">G314FT</strain>
    </source>
</reference>
<protein>
    <recommendedName>
        <fullName evidence="3">Tyr recombinase domain-containing protein</fullName>
    </recommendedName>
</protein>